<dbReference type="EMBL" id="BDGG01000009">
    <property type="protein sequence ID" value="GAV03406.1"/>
    <property type="molecule type" value="Genomic_DNA"/>
</dbReference>
<gene>
    <name evidence="1" type="primary">RvY_13834-1</name>
    <name evidence="1" type="synonym">RvY_13834.1</name>
    <name evidence="1" type="ORF">RvY_13834</name>
</gene>
<accession>A0A1D1VRD9</accession>
<comment type="caution">
    <text evidence="1">The sequence shown here is derived from an EMBL/GenBank/DDBJ whole genome shotgun (WGS) entry which is preliminary data.</text>
</comment>
<evidence type="ECO:0000313" key="1">
    <source>
        <dbReference type="EMBL" id="GAV03406.1"/>
    </source>
</evidence>
<protein>
    <submittedName>
        <fullName evidence="1">Uncharacterized protein</fullName>
    </submittedName>
</protein>
<name>A0A1D1VRD9_RAMVA</name>
<evidence type="ECO:0000313" key="2">
    <source>
        <dbReference type="Proteomes" id="UP000186922"/>
    </source>
</evidence>
<keyword evidence="2" id="KW-1185">Reference proteome</keyword>
<reference evidence="1 2" key="1">
    <citation type="journal article" date="2016" name="Nat. Commun.">
        <title>Extremotolerant tardigrade genome and improved radiotolerance of human cultured cells by tardigrade-unique protein.</title>
        <authorList>
            <person name="Hashimoto T."/>
            <person name="Horikawa D.D."/>
            <person name="Saito Y."/>
            <person name="Kuwahara H."/>
            <person name="Kozuka-Hata H."/>
            <person name="Shin-I T."/>
            <person name="Minakuchi Y."/>
            <person name="Ohishi K."/>
            <person name="Motoyama A."/>
            <person name="Aizu T."/>
            <person name="Enomoto A."/>
            <person name="Kondo K."/>
            <person name="Tanaka S."/>
            <person name="Hara Y."/>
            <person name="Koshikawa S."/>
            <person name="Sagara H."/>
            <person name="Miura T."/>
            <person name="Yokobori S."/>
            <person name="Miyagawa K."/>
            <person name="Suzuki Y."/>
            <person name="Kubo T."/>
            <person name="Oyama M."/>
            <person name="Kohara Y."/>
            <person name="Fujiyama A."/>
            <person name="Arakawa K."/>
            <person name="Katayama T."/>
            <person name="Toyoda A."/>
            <person name="Kunieda T."/>
        </authorList>
    </citation>
    <scope>NUCLEOTIDE SEQUENCE [LARGE SCALE GENOMIC DNA]</scope>
    <source>
        <strain evidence="1 2">YOKOZUNA-1</strain>
    </source>
</reference>
<organism evidence="1 2">
    <name type="scientific">Ramazzottius varieornatus</name>
    <name type="common">Water bear</name>
    <name type="synonym">Tardigrade</name>
    <dbReference type="NCBI Taxonomy" id="947166"/>
    <lineage>
        <taxon>Eukaryota</taxon>
        <taxon>Metazoa</taxon>
        <taxon>Ecdysozoa</taxon>
        <taxon>Tardigrada</taxon>
        <taxon>Eutardigrada</taxon>
        <taxon>Parachela</taxon>
        <taxon>Hypsibioidea</taxon>
        <taxon>Ramazzottiidae</taxon>
        <taxon>Ramazzottius</taxon>
    </lineage>
</organism>
<dbReference type="AlphaFoldDB" id="A0A1D1VRD9"/>
<dbReference type="Proteomes" id="UP000186922">
    <property type="component" value="Unassembled WGS sequence"/>
</dbReference>
<proteinExistence type="predicted"/>
<sequence>MAAHCSGDGPSKATLAGVRPLREWLWTITSDARDRRDVQHSVSDWLPTLENRAYSPLSIRHSGLTIGAAGLA</sequence>